<evidence type="ECO:0000256" key="3">
    <source>
        <dbReference type="ARBA" id="ARBA00022723"/>
    </source>
</evidence>
<evidence type="ECO:0000256" key="1">
    <source>
        <dbReference type="ARBA" id="ARBA00001947"/>
    </source>
</evidence>
<sequence>MTKLLYQLDSYLREFEATVVKVEGNKVYLDATAFHPGPSGGLDTDKGWLVLPSGEMVEVVQAVEEGGEVAHVVADASPFAPGLRVKGVIDWERRYRMMRLHTASHVLAAVLYRRYGALVTGGHIQPDSARDDFDLSGVEDWKAALMEAVNESNEILKKCLEVKVYWLSREEAMSIPGIVKLAGRLPPEVSQIRVVEIPGVDLQADGGPHVKNTCEVGEIVVEKFESKGARRKRIVYRVQP</sequence>
<dbReference type="GO" id="GO:0002161">
    <property type="term" value="F:aminoacyl-tRNA deacylase activity"/>
    <property type="evidence" value="ECO:0007669"/>
    <property type="project" value="UniProtKB-ARBA"/>
</dbReference>
<organism evidence="6">
    <name type="scientific">Thermofilum pendens</name>
    <dbReference type="NCBI Taxonomy" id="2269"/>
    <lineage>
        <taxon>Archaea</taxon>
        <taxon>Thermoproteota</taxon>
        <taxon>Thermoprotei</taxon>
        <taxon>Thermofilales</taxon>
        <taxon>Thermofilaceae</taxon>
        <taxon>Thermofilum</taxon>
    </lineage>
</organism>
<dbReference type="InterPro" id="IPR053424">
    <property type="entry name" value="Alanyl-tRNA_Edit-Domain"/>
</dbReference>
<dbReference type="GO" id="GO:0005524">
    <property type="term" value="F:ATP binding"/>
    <property type="evidence" value="ECO:0007669"/>
    <property type="project" value="InterPro"/>
</dbReference>
<name>A0A7C3SKL3_THEPE</name>
<dbReference type="GO" id="GO:0003676">
    <property type="term" value="F:nucleic acid binding"/>
    <property type="evidence" value="ECO:0007669"/>
    <property type="project" value="InterPro"/>
</dbReference>
<dbReference type="EMBL" id="DRZM01000131">
    <property type="protein sequence ID" value="HHP04926.1"/>
    <property type="molecule type" value="Genomic_DNA"/>
</dbReference>
<comment type="caution">
    <text evidence="6">The sequence shown here is derived from an EMBL/GenBank/DDBJ whole genome shotgun (WGS) entry which is preliminary data.</text>
</comment>
<dbReference type="InterPro" id="IPR012947">
    <property type="entry name" value="tRNA_SAD"/>
</dbReference>
<evidence type="ECO:0000256" key="2">
    <source>
        <dbReference type="ARBA" id="ARBA00004496"/>
    </source>
</evidence>
<protein>
    <submittedName>
        <fullName evidence="6">Alanyl-tRNA editing protein</fullName>
    </submittedName>
</protein>
<dbReference type="EMBL" id="DTIB01000039">
    <property type="protein sequence ID" value="HGB24793.1"/>
    <property type="molecule type" value="Genomic_DNA"/>
</dbReference>
<dbReference type="GO" id="GO:0046872">
    <property type="term" value="F:metal ion binding"/>
    <property type="evidence" value="ECO:0007669"/>
    <property type="project" value="UniProtKB-KW"/>
</dbReference>
<reference evidence="6" key="1">
    <citation type="journal article" date="2020" name="mSystems">
        <title>Genome- and Community-Level Interaction Insights into Carbon Utilization and Element Cycling Functions of Hydrothermarchaeota in Hydrothermal Sediment.</title>
        <authorList>
            <person name="Zhou Z."/>
            <person name="Liu Y."/>
            <person name="Xu W."/>
            <person name="Pan J."/>
            <person name="Luo Z.H."/>
            <person name="Li M."/>
        </authorList>
    </citation>
    <scope>NUCLEOTIDE SEQUENCE [LARGE SCALE GENOMIC DNA]</scope>
    <source>
        <strain evidence="8">SpSt-1125</strain>
        <strain evidence="6">SpSt-8</strain>
    </source>
</reference>
<dbReference type="Gene3D" id="2.40.30.130">
    <property type="match status" value="1"/>
</dbReference>
<evidence type="ECO:0000313" key="6">
    <source>
        <dbReference type="EMBL" id="HGB24793.1"/>
    </source>
</evidence>
<keyword evidence="3" id="KW-0479">Metal-binding</keyword>
<dbReference type="InterPro" id="IPR009000">
    <property type="entry name" value="Transl_B-barrel_sf"/>
</dbReference>
<dbReference type="PANTHER" id="PTHR43462">
    <property type="entry name" value="ALANYL-TRNA EDITING PROTEIN"/>
    <property type="match status" value="1"/>
</dbReference>
<dbReference type="InterPro" id="IPR018163">
    <property type="entry name" value="Thr/Ala-tRNA-synth_IIc_edit"/>
</dbReference>
<dbReference type="PANTHER" id="PTHR43462:SF1">
    <property type="entry name" value="ALANYL-TRNA EDITING PROTEIN AARSD1"/>
    <property type="match status" value="1"/>
</dbReference>
<evidence type="ECO:0000313" key="7">
    <source>
        <dbReference type="EMBL" id="HGB25041.1"/>
    </source>
</evidence>
<dbReference type="SUPFAM" id="SSF50447">
    <property type="entry name" value="Translation proteins"/>
    <property type="match status" value="1"/>
</dbReference>
<evidence type="ECO:0000256" key="4">
    <source>
        <dbReference type="ARBA" id="ARBA00022833"/>
    </source>
</evidence>
<dbReference type="InterPro" id="IPR018165">
    <property type="entry name" value="Ala-tRNA-synth_IIc_core"/>
</dbReference>
<dbReference type="SMART" id="SM00863">
    <property type="entry name" value="tRNA_SAD"/>
    <property type="match status" value="1"/>
</dbReference>
<comment type="cofactor">
    <cofactor evidence="1">
        <name>Zn(2+)</name>
        <dbReference type="ChEBI" id="CHEBI:29105"/>
    </cofactor>
</comment>
<feature type="domain" description="Alanyl-transfer RNA synthetases family profile" evidence="5">
    <location>
        <begin position="1"/>
        <end position="240"/>
    </location>
</feature>
<dbReference type="EMBL" id="DTIB01000073">
    <property type="protein sequence ID" value="HGB25041.1"/>
    <property type="molecule type" value="Genomic_DNA"/>
</dbReference>
<dbReference type="Pfam" id="PF07973">
    <property type="entry name" value="tRNA_SAD"/>
    <property type="match status" value="1"/>
</dbReference>
<proteinExistence type="predicted"/>
<evidence type="ECO:0000259" key="5">
    <source>
        <dbReference type="PROSITE" id="PS50860"/>
    </source>
</evidence>
<dbReference type="GO" id="GO:0004813">
    <property type="term" value="F:alanine-tRNA ligase activity"/>
    <property type="evidence" value="ECO:0007669"/>
    <property type="project" value="InterPro"/>
</dbReference>
<keyword evidence="4" id="KW-0862">Zinc</keyword>
<dbReference type="GO" id="GO:0006419">
    <property type="term" value="P:alanyl-tRNA aminoacylation"/>
    <property type="evidence" value="ECO:0007669"/>
    <property type="project" value="InterPro"/>
</dbReference>
<dbReference type="AlphaFoldDB" id="A0A7C3SKL3"/>
<gene>
    <name evidence="8" type="ORF">ENM88_04155</name>
    <name evidence="6" type="ORF">ENV88_01855</name>
    <name evidence="7" type="ORF">ENV88_03175</name>
</gene>
<dbReference type="SUPFAM" id="SSF55186">
    <property type="entry name" value="ThrRS/AlaRS common domain"/>
    <property type="match status" value="1"/>
</dbReference>
<evidence type="ECO:0000313" key="8">
    <source>
        <dbReference type="EMBL" id="HHP04926.1"/>
    </source>
</evidence>
<dbReference type="GO" id="GO:0005737">
    <property type="term" value="C:cytoplasm"/>
    <property type="evidence" value="ECO:0007669"/>
    <property type="project" value="UniProtKB-SubCell"/>
</dbReference>
<dbReference type="Gene3D" id="3.30.980.10">
    <property type="entry name" value="Threonyl-trna Synthetase, Chain A, domain 2"/>
    <property type="match status" value="1"/>
</dbReference>
<dbReference type="NCBIfam" id="NF040865">
    <property type="entry name" value="a_tRNA_ed_AlaXM"/>
    <property type="match status" value="1"/>
</dbReference>
<dbReference type="PROSITE" id="PS50860">
    <property type="entry name" value="AA_TRNA_LIGASE_II_ALA"/>
    <property type="match status" value="1"/>
</dbReference>
<accession>A0A7C3SKL3</accession>
<dbReference type="InterPro" id="IPR051335">
    <property type="entry name" value="Alanyl-tRNA_Editing_Enzymes"/>
</dbReference>
<comment type="subcellular location">
    <subcellularLocation>
        <location evidence="2">Cytoplasm</location>
    </subcellularLocation>
</comment>